<dbReference type="Gene3D" id="1.10.1300.10">
    <property type="entry name" value="3'5'-cyclic nucleotide phosphodiesterase, catalytic domain"/>
    <property type="match status" value="3"/>
</dbReference>
<feature type="domain" description="PDEase" evidence="5">
    <location>
        <begin position="1056"/>
        <end position="1856"/>
    </location>
</feature>
<feature type="region of interest" description="Disordered" evidence="4">
    <location>
        <begin position="1532"/>
        <end position="1632"/>
    </location>
</feature>
<comment type="cofactor">
    <cofactor evidence="3">
        <name>a divalent metal cation</name>
        <dbReference type="ChEBI" id="CHEBI:60240"/>
    </cofactor>
    <text evidence="3">Binds 2 divalent metal cations per subunit. Site 1 may preferentially bind zinc ions, while site 2 has a preference for magnesium and/or manganese ions.</text>
</comment>
<dbReference type="InterPro" id="IPR023174">
    <property type="entry name" value="PDEase_CS"/>
</dbReference>
<comment type="similarity">
    <text evidence="3">Belongs to the cyclic nucleotide phosphodiesterase family.</text>
</comment>
<feature type="compositionally biased region" description="Basic and acidic residues" evidence="4">
    <location>
        <begin position="644"/>
        <end position="662"/>
    </location>
</feature>
<feature type="compositionally biased region" description="Low complexity" evidence="4">
    <location>
        <begin position="1412"/>
        <end position="1426"/>
    </location>
</feature>
<dbReference type="GO" id="GO:0007165">
    <property type="term" value="P:signal transduction"/>
    <property type="evidence" value="ECO:0007669"/>
    <property type="project" value="InterPro"/>
</dbReference>
<feature type="compositionally biased region" description="Polar residues" evidence="4">
    <location>
        <begin position="1559"/>
        <end position="1568"/>
    </location>
</feature>
<dbReference type="Proteomes" id="UP000324800">
    <property type="component" value="Unassembled WGS sequence"/>
</dbReference>
<feature type="compositionally biased region" description="Basic and acidic residues" evidence="4">
    <location>
        <begin position="1577"/>
        <end position="1589"/>
    </location>
</feature>
<dbReference type="InterPro" id="IPR036971">
    <property type="entry name" value="PDEase_catalytic_dom_sf"/>
</dbReference>
<evidence type="ECO:0000256" key="2">
    <source>
        <dbReference type="ARBA" id="ARBA00022801"/>
    </source>
</evidence>
<feature type="region of interest" description="Disordered" evidence="4">
    <location>
        <begin position="568"/>
        <end position="670"/>
    </location>
</feature>
<evidence type="ECO:0000256" key="1">
    <source>
        <dbReference type="ARBA" id="ARBA00022723"/>
    </source>
</evidence>
<organism evidence="6 7">
    <name type="scientific">Streblomastix strix</name>
    <dbReference type="NCBI Taxonomy" id="222440"/>
    <lineage>
        <taxon>Eukaryota</taxon>
        <taxon>Metamonada</taxon>
        <taxon>Preaxostyla</taxon>
        <taxon>Oxymonadida</taxon>
        <taxon>Streblomastigidae</taxon>
        <taxon>Streblomastix</taxon>
    </lineage>
</organism>
<feature type="compositionally biased region" description="Polar residues" evidence="4">
    <location>
        <begin position="1590"/>
        <end position="1601"/>
    </location>
</feature>
<feature type="compositionally biased region" description="Polar residues" evidence="4">
    <location>
        <begin position="271"/>
        <end position="284"/>
    </location>
</feature>
<dbReference type="EMBL" id="SNRW01000093">
    <property type="protein sequence ID" value="KAA6403496.1"/>
    <property type="molecule type" value="Genomic_DNA"/>
</dbReference>
<feature type="compositionally biased region" description="Basic and acidic residues" evidence="4">
    <location>
        <begin position="1656"/>
        <end position="1666"/>
    </location>
</feature>
<comment type="caution">
    <text evidence="6">The sequence shown here is derived from an EMBL/GenBank/DDBJ whole genome shotgun (WGS) entry which is preliminary data.</text>
</comment>
<dbReference type="Pfam" id="PF00233">
    <property type="entry name" value="PDEase_I"/>
    <property type="match status" value="3"/>
</dbReference>
<feature type="region of interest" description="Disordered" evidence="4">
    <location>
        <begin position="1389"/>
        <end position="1429"/>
    </location>
</feature>
<feature type="compositionally biased region" description="Polar residues" evidence="4">
    <location>
        <begin position="814"/>
        <end position="828"/>
    </location>
</feature>
<feature type="region of interest" description="Disordered" evidence="4">
    <location>
        <begin position="1656"/>
        <end position="1683"/>
    </location>
</feature>
<evidence type="ECO:0000259" key="5">
    <source>
        <dbReference type="PROSITE" id="PS51845"/>
    </source>
</evidence>
<dbReference type="PANTHER" id="PTHR11347">
    <property type="entry name" value="CYCLIC NUCLEOTIDE PHOSPHODIESTERASE"/>
    <property type="match status" value="1"/>
</dbReference>
<dbReference type="PROSITE" id="PS00126">
    <property type="entry name" value="PDEASE_I_1"/>
    <property type="match status" value="1"/>
</dbReference>
<name>A0A5J4X9K8_9EUKA</name>
<feature type="compositionally biased region" description="Polar residues" evidence="4">
    <location>
        <begin position="1399"/>
        <end position="1411"/>
    </location>
</feature>
<keyword evidence="1 3" id="KW-0479">Metal-binding</keyword>
<feature type="compositionally biased region" description="Low complexity" evidence="4">
    <location>
        <begin position="1389"/>
        <end position="1398"/>
    </location>
</feature>
<dbReference type="EC" id="3.1.4.-" evidence="3"/>
<keyword evidence="2 3" id="KW-0378">Hydrolase</keyword>
<feature type="compositionally biased region" description="Polar residues" evidence="4">
    <location>
        <begin position="1541"/>
        <end position="1550"/>
    </location>
</feature>
<dbReference type="GO" id="GO:0046872">
    <property type="term" value="F:metal ion binding"/>
    <property type="evidence" value="ECO:0007669"/>
    <property type="project" value="UniProtKB-KW"/>
</dbReference>
<reference evidence="6 7" key="1">
    <citation type="submission" date="2019-03" db="EMBL/GenBank/DDBJ databases">
        <title>Single cell metagenomics reveals metabolic interactions within the superorganism composed of flagellate Streblomastix strix and complex community of Bacteroidetes bacteria on its surface.</title>
        <authorList>
            <person name="Treitli S.C."/>
            <person name="Kolisko M."/>
            <person name="Husnik F."/>
            <person name="Keeling P."/>
            <person name="Hampl V."/>
        </authorList>
    </citation>
    <scope>NUCLEOTIDE SEQUENCE [LARGE SCALE GENOMIC DNA]</scope>
    <source>
        <strain evidence="6">ST1C</strain>
    </source>
</reference>
<feature type="compositionally biased region" description="Acidic residues" evidence="4">
    <location>
        <begin position="103"/>
        <end position="119"/>
    </location>
</feature>
<dbReference type="SUPFAM" id="SSF109604">
    <property type="entry name" value="HD-domain/PDEase-like"/>
    <property type="match status" value="3"/>
</dbReference>
<feature type="compositionally biased region" description="Polar residues" evidence="4">
    <location>
        <begin position="843"/>
        <end position="852"/>
    </location>
</feature>
<gene>
    <name evidence="6" type="ORF">EZS28_000979</name>
</gene>
<evidence type="ECO:0000313" key="7">
    <source>
        <dbReference type="Proteomes" id="UP000324800"/>
    </source>
</evidence>
<feature type="compositionally biased region" description="Low complexity" evidence="4">
    <location>
        <begin position="568"/>
        <end position="595"/>
    </location>
</feature>
<feature type="region of interest" description="Disordered" evidence="4">
    <location>
        <begin position="263"/>
        <end position="294"/>
    </location>
</feature>
<feature type="compositionally biased region" description="Polar residues" evidence="4">
    <location>
        <begin position="1667"/>
        <end position="1683"/>
    </location>
</feature>
<feature type="region of interest" description="Disordered" evidence="4">
    <location>
        <begin position="814"/>
        <end position="853"/>
    </location>
</feature>
<feature type="region of interest" description="Disordered" evidence="4">
    <location>
        <begin position="103"/>
        <end position="190"/>
    </location>
</feature>
<evidence type="ECO:0000256" key="3">
    <source>
        <dbReference type="RuleBase" id="RU363067"/>
    </source>
</evidence>
<feature type="compositionally biased region" description="Low complexity" evidence="4">
    <location>
        <begin position="157"/>
        <end position="190"/>
    </location>
</feature>
<feature type="compositionally biased region" description="Polar residues" evidence="4">
    <location>
        <begin position="130"/>
        <end position="156"/>
    </location>
</feature>
<accession>A0A5J4X9K8</accession>
<dbReference type="InterPro" id="IPR002073">
    <property type="entry name" value="PDEase_catalytic_dom"/>
</dbReference>
<evidence type="ECO:0000313" key="6">
    <source>
        <dbReference type="EMBL" id="KAA6403496.1"/>
    </source>
</evidence>
<protein>
    <recommendedName>
        <fullName evidence="3">Phosphodiesterase</fullName>
        <ecNumber evidence="3">3.1.4.-</ecNumber>
    </recommendedName>
</protein>
<evidence type="ECO:0000256" key="4">
    <source>
        <dbReference type="SAM" id="MobiDB-lite"/>
    </source>
</evidence>
<dbReference type="GO" id="GO:0004114">
    <property type="term" value="F:3',5'-cyclic-nucleotide phosphodiesterase activity"/>
    <property type="evidence" value="ECO:0007669"/>
    <property type="project" value="InterPro"/>
</dbReference>
<feature type="compositionally biased region" description="Low complexity" evidence="4">
    <location>
        <begin position="1607"/>
        <end position="1627"/>
    </location>
</feature>
<dbReference type="OrthoDB" id="546632at2759"/>
<dbReference type="PROSITE" id="PS51845">
    <property type="entry name" value="PDEASE_I_2"/>
    <property type="match status" value="1"/>
</dbReference>
<proteinExistence type="inferred from homology"/>
<sequence>MEVGSLPEEADFVVCDGISFQVSHDALLAFLMHNGEMQQNDEEDQPETEQIVNEITLQNQKEQQRRKDALMMAFGGSVYFEEDAETEKQLLLSGDDSAIEEEVEDDYDEFQDDEVDESQDTNPRHDMIRQHSSLEASNPEQSDNANSQPSPAQTPISSAGSSVSSESDVGSARTSNSQKSKIQDSSQSQITGNIYSQDLNSTFNSRTLPHNVSQSPYQMNKFQMGKLQTYSVEQLLPSKFNAHNNIIESSPANSQLSIENIQESHRKHTTQEQSNNNPQFTRSPRNVGKLDTRRTKKKREFSFVVSSGVATIPIQEQDTRSQIHHLSQKSLQTNFSLHLPHSSLTSIVDSKPSGSFSIQQSPRINKANNQLQSSSVDIQNGSDYLGHQNQPMVVSPVHAMNKWQSGKTNHDTSEGQKIPSYQTPIITRTPIHLDQQMNQMNQSPPDYDVRNSEQMTPPFQQQRCTSCNRKCSRNMLTITKKCNNGLTGGINDTKERVLKRTMHNRRRLKRQSLLYQLELIANQIGFKSTARSNSYTGPNILVKQSASLGFGPVKTNSYNSIFSSTSVSSSVSYTSNSHNSVHSNNSQNSENQQKQQKQRKNSRIQKQETNKSKIRRKSRVDSKLSSEDEDYGFQKTDMKKKRISKQENEKLNKNQKKKENKERKKNRSSVVADILETDNFKGNIKPESQVVEDLQIASAQKNLQQYINYVQTKKGTVKVNEDALNIFSPLHWEKITEKKMRKTESFDQSYVSTNSCHTSGRYDTSNDSLNFFNSEQQHQIAQHGINLSALSSSLTSLPLPIRNNNNYTNQISSQQKEMDNNNANSSSPPERVQLPQIKERRSSISAKGNRTNKIQENKKTLNKDINGNEQNVIQQPIYTSTNKNVNADKLRQDIGADLSNMRKKMQDNYQTSPQQIQIQQQQNQQPIIDSQITPIQLRLTDVESVSLMKSKLSKEQLSKLRQSRLQLKELKKSVKMNYQPVFKSKFKQLHLPFVSNIHISSPEPLIGANTNDLTFMFNNAPLPSVKEIEALCKQRGVEVEIEDEYEWILPCSFSIPGLDVNKSLKYMRRFGETLKFDAFDFAVLTAKHPLCVFAFWLLSKIGIVKELGVERGTLQEFLIVADSLYNTCLVQYHTSIHATDVLQLFHILLHVNDNVYHLANNAALQSVQFNQVNSQYNSPLESNMLSSSSFIDKENEKEKEKENNTKKRKTVLAQLKKRKDEAVRQAYQQGEITKNYPPIEIFAMYIAAICHDLSHPGVSNAFLSASEHPVAQHFNYKSPLESFHAQTALNIIRMMPGCDITKSFAEIPAKMQVFRRILIEAILSTDAGVSHFTTNRELNAKVVTIIEPVSSQDHTPSKQMSLLQQANNLHSKFSFSSPNLTPMSVISQTQSFTNQQQQADPFSSSTESLMGNNSNNNSNNNTNQSQGLKISQKMMQQMKRKNALIIMKPKVYGTSTSSPTTPVFGHHEYFDEFESEQGNEILQQDKETELQMNLQQVIDDTNKDGNESDQIKENNKKRKRIGIEIEITKAEEEKSKEKTVFEQNPQSISKQQRKLAKPSQLSQGISDSQEIDDKENEGDKQEKKTDISDNNKLNNTSTNYKSDLKQPQPSRNSPSPSSIVSPSRRSSLAAPKMPRRSLIVNVISPSYQSMLKKHDFSDVDQVDKHSQSQSQLTPYSPSQHQSMASLQQLIEENKQQEPVMKQVSNLDLAKNPADRLLLCQGILGCADMGSQCRQFKIAKKATLAVSREFFQQGILGCADMGSQCRQFKIAKKATLAVSREFFQQGDLERMGKMAVSKFMDRTTANDKEIANSQIGFIDFLLGPLIDAVSPHINADLRVKTELNHNRSAWRRIALGCEPDDEEDISDVECSNEVFNPIGVGDADKSKYQFLGERFDELMSADLGEILNAIDVAFGKQEGKSE</sequence>